<gene>
    <name evidence="8" type="ORF">CLV37_11716</name>
</gene>
<keyword evidence="2 5" id="KW-0808">Transferase</keyword>
<dbReference type="InterPro" id="IPR050390">
    <property type="entry name" value="C5-Methyltransferase"/>
</dbReference>
<protein>
    <recommendedName>
        <fullName evidence="7">Cytosine-specific methyltransferase</fullName>
        <ecNumber evidence="7">2.1.1.37</ecNumber>
    </recommendedName>
</protein>
<evidence type="ECO:0000256" key="1">
    <source>
        <dbReference type="ARBA" id="ARBA00022603"/>
    </source>
</evidence>
<comment type="caution">
    <text evidence="8">The sequence shown here is derived from an EMBL/GenBank/DDBJ whole genome shotgun (WGS) entry which is preliminary data.</text>
</comment>
<dbReference type="GO" id="GO:0003886">
    <property type="term" value="F:DNA (cytosine-5-)-methyltransferase activity"/>
    <property type="evidence" value="ECO:0007669"/>
    <property type="project" value="UniProtKB-EC"/>
</dbReference>
<dbReference type="PROSITE" id="PS51679">
    <property type="entry name" value="SAM_MT_C5"/>
    <property type="match status" value="1"/>
</dbReference>
<dbReference type="InterPro" id="IPR018117">
    <property type="entry name" value="C5_DNA_meth_AS"/>
</dbReference>
<dbReference type="SUPFAM" id="SSF53335">
    <property type="entry name" value="S-adenosyl-L-methionine-dependent methyltransferases"/>
    <property type="match status" value="1"/>
</dbReference>
<keyword evidence="4" id="KW-0680">Restriction system</keyword>
<dbReference type="InterPro" id="IPR029063">
    <property type="entry name" value="SAM-dependent_MTases_sf"/>
</dbReference>
<keyword evidence="3 5" id="KW-0949">S-adenosyl-L-methionine</keyword>
<evidence type="ECO:0000313" key="8">
    <source>
        <dbReference type="EMBL" id="PRY10242.1"/>
    </source>
</evidence>
<accession>A0A2T0QWZ6</accession>
<dbReference type="EMBL" id="PVZF01000017">
    <property type="protein sequence ID" value="PRY10242.1"/>
    <property type="molecule type" value="Genomic_DNA"/>
</dbReference>
<name>A0A2T0QWZ6_9ACTN</name>
<dbReference type="PROSITE" id="PS00094">
    <property type="entry name" value="C5_MTASE_1"/>
    <property type="match status" value="1"/>
</dbReference>
<sequence>MIVDPMTWRSLLPSDRQASIASMLSPVMSSTPSLPQVKVVDLFCGAGGLTIGFEDAGLDVAVASDFWHSAAETHRINFPSIPFIEADIRDVTPADIKSHCGGLAPDVVAGGPPCQGFSSAGARSEIDIRNTLVRHYAKLAVELEPSVIVFENVEGFLTAGGGAFVVDLIDPLVEAGYSIRLEKLNVAHFGVPQLRKRVIAIASRGRTPAQLEPSHSASGAPGVWRRGIGLPYTRTVGDALARTASDLADELNVPRKSSELERKRIEALKPGQTMRDLDSSLHHASYARRANRRVGDGMPTEKRGGAPAGLRRLVSGEPSKAITSAAVREFVHPTENRMITLREAAILQTFPADFHFSGNRSEIATMIGNAIPAAFAAALGSAVLETLKRPPGDVRGELIDFIVTHAEAMSPALAKTVRLVNQRYSSTSGQPSLFS</sequence>
<dbReference type="Proteomes" id="UP000238083">
    <property type="component" value="Unassembled WGS sequence"/>
</dbReference>
<dbReference type="PANTHER" id="PTHR10629:SF52">
    <property type="entry name" value="DNA (CYTOSINE-5)-METHYLTRANSFERASE 1"/>
    <property type="match status" value="1"/>
</dbReference>
<evidence type="ECO:0000256" key="5">
    <source>
        <dbReference type="PROSITE-ProRule" id="PRU01016"/>
    </source>
</evidence>
<dbReference type="EC" id="2.1.1.37" evidence="7"/>
<keyword evidence="9" id="KW-1185">Reference proteome</keyword>
<reference evidence="8 9" key="1">
    <citation type="submission" date="2018-03" db="EMBL/GenBank/DDBJ databases">
        <title>Genomic Encyclopedia of Archaeal and Bacterial Type Strains, Phase II (KMG-II): from individual species to whole genera.</title>
        <authorList>
            <person name="Goeker M."/>
        </authorList>
    </citation>
    <scope>NUCLEOTIDE SEQUENCE [LARGE SCALE GENOMIC DNA]</scope>
    <source>
        <strain evidence="8 9">DSM 19711</strain>
    </source>
</reference>
<feature type="active site" evidence="5">
    <location>
        <position position="114"/>
    </location>
</feature>
<comment type="catalytic activity">
    <reaction evidence="7">
        <text>a 2'-deoxycytidine in DNA + S-adenosyl-L-methionine = a 5-methyl-2'-deoxycytidine in DNA + S-adenosyl-L-homocysteine + H(+)</text>
        <dbReference type="Rhea" id="RHEA:13681"/>
        <dbReference type="Rhea" id="RHEA-COMP:11369"/>
        <dbReference type="Rhea" id="RHEA-COMP:11370"/>
        <dbReference type="ChEBI" id="CHEBI:15378"/>
        <dbReference type="ChEBI" id="CHEBI:57856"/>
        <dbReference type="ChEBI" id="CHEBI:59789"/>
        <dbReference type="ChEBI" id="CHEBI:85452"/>
        <dbReference type="ChEBI" id="CHEBI:85454"/>
        <dbReference type="EC" id="2.1.1.37"/>
    </reaction>
</comment>
<proteinExistence type="inferred from homology"/>
<evidence type="ECO:0000256" key="6">
    <source>
        <dbReference type="RuleBase" id="RU000416"/>
    </source>
</evidence>
<evidence type="ECO:0000256" key="2">
    <source>
        <dbReference type="ARBA" id="ARBA00022679"/>
    </source>
</evidence>
<dbReference type="PANTHER" id="PTHR10629">
    <property type="entry name" value="CYTOSINE-SPECIFIC METHYLTRANSFERASE"/>
    <property type="match status" value="1"/>
</dbReference>
<dbReference type="Pfam" id="PF00145">
    <property type="entry name" value="DNA_methylase"/>
    <property type="match status" value="1"/>
</dbReference>
<dbReference type="GO" id="GO:0032259">
    <property type="term" value="P:methylation"/>
    <property type="evidence" value="ECO:0007669"/>
    <property type="project" value="UniProtKB-KW"/>
</dbReference>
<evidence type="ECO:0000256" key="7">
    <source>
        <dbReference type="RuleBase" id="RU000417"/>
    </source>
</evidence>
<dbReference type="Gene3D" id="3.40.50.150">
    <property type="entry name" value="Vaccinia Virus protein VP39"/>
    <property type="match status" value="1"/>
</dbReference>
<dbReference type="GO" id="GO:0003677">
    <property type="term" value="F:DNA binding"/>
    <property type="evidence" value="ECO:0007669"/>
    <property type="project" value="TreeGrafter"/>
</dbReference>
<dbReference type="AlphaFoldDB" id="A0A2T0QWZ6"/>
<comment type="similarity">
    <text evidence="5 6">Belongs to the class I-like SAM-binding methyltransferase superfamily. C5-methyltransferase family.</text>
</comment>
<dbReference type="GO" id="GO:0009307">
    <property type="term" value="P:DNA restriction-modification system"/>
    <property type="evidence" value="ECO:0007669"/>
    <property type="project" value="UniProtKB-KW"/>
</dbReference>
<evidence type="ECO:0000256" key="4">
    <source>
        <dbReference type="ARBA" id="ARBA00022747"/>
    </source>
</evidence>
<dbReference type="OrthoDB" id="9813719at2"/>
<evidence type="ECO:0000313" key="9">
    <source>
        <dbReference type="Proteomes" id="UP000238083"/>
    </source>
</evidence>
<dbReference type="NCBIfam" id="TIGR00675">
    <property type="entry name" value="dcm"/>
    <property type="match status" value="1"/>
</dbReference>
<organism evidence="8 9">
    <name type="scientific">Kineococcus rhizosphaerae</name>
    <dbReference type="NCBI Taxonomy" id="559628"/>
    <lineage>
        <taxon>Bacteria</taxon>
        <taxon>Bacillati</taxon>
        <taxon>Actinomycetota</taxon>
        <taxon>Actinomycetes</taxon>
        <taxon>Kineosporiales</taxon>
        <taxon>Kineosporiaceae</taxon>
        <taxon>Kineococcus</taxon>
    </lineage>
</organism>
<keyword evidence="1 5" id="KW-0489">Methyltransferase</keyword>
<dbReference type="InterPro" id="IPR001525">
    <property type="entry name" value="C5_MeTfrase"/>
</dbReference>
<dbReference type="Gene3D" id="3.90.120.10">
    <property type="entry name" value="DNA Methylase, subunit A, domain 2"/>
    <property type="match status" value="1"/>
</dbReference>
<dbReference type="GO" id="GO:0044027">
    <property type="term" value="P:negative regulation of gene expression via chromosomal CpG island methylation"/>
    <property type="evidence" value="ECO:0007669"/>
    <property type="project" value="TreeGrafter"/>
</dbReference>
<dbReference type="PRINTS" id="PR00105">
    <property type="entry name" value="C5METTRFRASE"/>
</dbReference>
<evidence type="ECO:0000256" key="3">
    <source>
        <dbReference type="ARBA" id="ARBA00022691"/>
    </source>
</evidence>